<dbReference type="Pfam" id="PF07690">
    <property type="entry name" value="MFS_1"/>
    <property type="match status" value="1"/>
</dbReference>
<dbReference type="InterPro" id="IPR011701">
    <property type="entry name" value="MFS"/>
</dbReference>
<feature type="transmembrane region" description="Helical" evidence="6">
    <location>
        <begin position="356"/>
        <end position="380"/>
    </location>
</feature>
<feature type="transmembrane region" description="Helical" evidence="6">
    <location>
        <begin position="270"/>
        <end position="289"/>
    </location>
</feature>
<dbReference type="PATRIC" id="fig|742823.3.peg.2057"/>
<keyword evidence="2 6" id="KW-0812">Transmembrane</keyword>
<dbReference type="AlphaFoldDB" id="K1JUK7"/>
<keyword evidence="9" id="KW-1185">Reference proteome</keyword>
<reference evidence="8 9" key="1">
    <citation type="submission" date="2012-05" db="EMBL/GenBank/DDBJ databases">
        <title>The Genome Sequence of Sutterella wadsworthensis 2_1_59BFAA.</title>
        <authorList>
            <consortium name="The Broad Institute Genome Sequencing Platform"/>
            <person name="Earl A."/>
            <person name="Ward D."/>
            <person name="Feldgarden M."/>
            <person name="Gevers D."/>
            <person name="Daigneault M."/>
            <person name="Strauss J."/>
            <person name="Allen-Vercoe E."/>
            <person name="Walker B."/>
            <person name="Young S.K."/>
            <person name="Zeng Q."/>
            <person name="Gargeya S."/>
            <person name="Fitzgerald M."/>
            <person name="Haas B."/>
            <person name="Abouelleil A."/>
            <person name="Alvarado L."/>
            <person name="Arachchi H.M."/>
            <person name="Berlin A.M."/>
            <person name="Chapman S.B."/>
            <person name="Goldberg J."/>
            <person name="Griggs A."/>
            <person name="Gujja S."/>
            <person name="Hansen M."/>
            <person name="Howarth C."/>
            <person name="Imamovic A."/>
            <person name="Larimer J."/>
            <person name="McCowen C."/>
            <person name="Montmayeur A."/>
            <person name="Murphy C."/>
            <person name="Neiman D."/>
            <person name="Pearson M."/>
            <person name="Priest M."/>
            <person name="Roberts A."/>
            <person name="Saif S."/>
            <person name="Shea T."/>
            <person name="Sisk P."/>
            <person name="Sykes S."/>
            <person name="Wortman J."/>
            <person name="Nusbaum C."/>
            <person name="Birren B."/>
        </authorList>
    </citation>
    <scope>NUCLEOTIDE SEQUENCE [LARGE SCALE GENOMIC DNA]</scope>
    <source>
        <strain evidence="8 9">2_1_59BFAA</strain>
    </source>
</reference>
<feature type="transmembrane region" description="Helical" evidence="6">
    <location>
        <begin position="324"/>
        <end position="344"/>
    </location>
</feature>
<evidence type="ECO:0000256" key="2">
    <source>
        <dbReference type="ARBA" id="ARBA00022692"/>
    </source>
</evidence>
<dbReference type="OrthoDB" id="9810941at2"/>
<dbReference type="InterPro" id="IPR036259">
    <property type="entry name" value="MFS_trans_sf"/>
</dbReference>
<dbReference type="PROSITE" id="PS50850">
    <property type="entry name" value="MFS"/>
    <property type="match status" value="1"/>
</dbReference>
<accession>K1JUK7</accession>
<dbReference type="SUPFAM" id="SSF103473">
    <property type="entry name" value="MFS general substrate transporter"/>
    <property type="match status" value="1"/>
</dbReference>
<feature type="transmembrane region" description="Helical" evidence="6">
    <location>
        <begin position="161"/>
        <end position="184"/>
    </location>
</feature>
<dbReference type="EMBL" id="ADMG01000046">
    <property type="protein sequence ID" value="EKB30318.1"/>
    <property type="molecule type" value="Genomic_DNA"/>
</dbReference>
<dbReference type="HOGENOM" id="CLU_035309_1_0_4"/>
<feature type="region of interest" description="Disordered" evidence="5">
    <location>
        <begin position="1"/>
        <end position="31"/>
    </location>
</feature>
<feature type="transmembrane region" description="Helical" evidence="6">
    <location>
        <begin position="131"/>
        <end position="149"/>
    </location>
</feature>
<feature type="transmembrane region" description="Helical" evidence="6">
    <location>
        <begin position="40"/>
        <end position="60"/>
    </location>
</feature>
<dbReference type="PANTHER" id="PTHR23514">
    <property type="entry name" value="BYPASS OF STOP CODON PROTEIN 6"/>
    <property type="match status" value="1"/>
</dbReference>
<feature type="transmembrane region" description="Helical" evidence="6">
    <location>
        <begin position="301"/>
        <end position="318"/>
    </location>
</feature>
<feature type="compositionally biased region" description="Polar residues" evidence="5">
    <location>
        <begin position="1"/>
        <end position="19"/>
    </location>
</feature>
<evidence type="ECO:0000256" key="1">
    <source>
        <dbReference type="ARBA" id="ARBA00004141"/>
    </source>
</evidence>
<evidence type="ECO:0000259" key="7">
    <source>
        <dbReference type="PROSITE" id="PS50850"/>
    </source>
</evidence>
<keyword evidence="3 6" id="KW-1133">Transmembrane helix</keyword>
<evidence type="ECO:0000313" key="8">
    <source>
        <dbReference type="EMBL" id="EKB30318.1"/>
    </source>
</evidence>
<evidence type="ECO:0000256" key="6">
    <source>
        <dbReference type="SAM" id="Phobius"/>
    </source>
</evidence>
<comment type="caution">
    <text evidence="8">The sequence shown here is derived from an EMBL/GenBank/DDBJ whole genome shotgun (WGS) entry which is preliminary data.</text>
</comment>
<name>K1JUK7_9BURK</name>
<keyword evidence="4 6" id="KW-0472">Membrane</keyword>
<dbReference type="STRING" id="742823.HMPREF9465_02055"/>
<feature type="transmembrane region" description="Helical" evidence="6">
    <location>
        <begin position="72"/>
        <end position="92"/>
    </location>
</feature>
<proteinExistence type="predicted"/>
<comment type="subcellular location">
    <subcellularLocation>
        <location evidence="1">Membrane</location>
        <topology evidence="1">Multi-pass membrane protein</topology>
    </subcellularLocation>
</comment>
<feature type="transmembrane region" description="Helical" evidence="6">
    <location>
        <begin position="190"/>
        <end position="214"/>
    </location>
</feature>
<organism evidence="8 9">
    <name type="scientific">Sutterella wadsworthensis 2_1_59BFAA</name>
    <dbReference type="NCBI Taxonomy" id="742823"/>
    <lineage>
        <taxon>Bacteria</taxon>
        <taxon>Pseudomonadati</taxon>
        <taxon>Pseudomonadota</taxon>
        <taxon>Betaproteobacteria</taxon>
        <taxon>Burkholderiales</taxon>
        <taxon>Sutterellaceae</taxon>
        <taxon>Sutterella</taxon>
    </lineage>
</organism>
<dbReference type="InterPro" id="IPR051788">
    <property type="entry name" value="MFS_Transporter"/>
</dbReference>
<feature type="transmembrane region" description="Helical" evidence="6">
    <location>
        <begin position="386"/>
        <end position="405"/>
    </location>
</feature>
<dbReference type="GO" id="GO:0022857">
    <property type="term" value="F:transmembrane transporter activity"/>
    <property type="evidence" value="ECO:0007669"/>
    <property type="project" value="InterPro"/>
</dbReference>
<evidence type="ECO:0000256" key="5">
    <source>
        <dbReference type="SAM" id="MobiDB-lite"/>
    </source>
</evidence>
<dbReference type="CDD" id="cd17393">
    <property type="entry name" value="MFS_MosC_like"/>
    <property type="match status" value="1"/>
</dbReference>
<feature type="transmembrane region" description="Helical" evidence="6">
    <location>
        <begin position="104"/>
        <end position="125"/>
    </location>
</feature>
<evidence type="ECO:0000256" key="3">
    <source>
        <dbReference type="ARBA" id="ARBA00022989"/>
    </source>
</evidence>
<dbReference type="InterPro" id="IPR020846">
    <property type="entry name" value="MFS_dom"/>
</dbReference>
<protein>
    <recommendedName>
        <fullName evidence="7">Major facilitator superfamily (MFS) profile domain-containing protein</fullName>
    </recommendedName>
</protein>
<dbReference type="RefSeq" id="WP_005436774.1">
    <property type="nucleotide sequence ID" value="NZ_JH815520.1"/>
</dbReference>
<feature type="domain" description="Major facilitator superfamily (MFS) profile" evidence="7">
    <location>
        <begin position="38"/>
        <end position="412"/>
    </location>
</feature>
<dbReference type="Proteomes" id="UP000005835">
    <property type="component" value="Unassembled WGS sequence"/>
</dbReference>
<dbReference type="PANTHER" id="PTHR23514:SF13">
    <property type="entry name" value="INNER MEMBRANE PROTEIN YBJJ"/>
    <property type="match status" value="1"/>
</dbReference>
<gene>
    <name evidence="8" type="ORF">HMPREF9465_02055</name>
</gene>
<evidence type="ECO:0000256" key="4">
    <source>
        <dbReference type="ARBA" id="ARBA00023136"/>
    </source>
</evidence>
<dbReference type="GO" id="GO:0016020">
    <property type="term" value="C:membrane"/>
    <property type="evidence" value="ECO:0007669"/>
    <property type="project" value="UniProtKB-SubCell"/>
</dbReference>
<evidence type="ECO:0000313" key="9">
    <source>
        <dbReference type="Proteomes" id="UP000005835"/>
    </source>
</evidence>
<dbReference type="eggNOG" id="COG0738">
    <property type="taxonomic scope" value="Bacteria"/>
</dbReference>
<sequence length="415" mass="43295">MSIQEQNTTRLSNQNTLHNSPKKAPDSTPQHDAKMRRRLFAARAGFFTGGFTVASWAPIIPFVQTELSLEPAVLGTLLFGLGIGSFFGMPIAGTVSTRFGNRAALAASGVLSCLLLVVLAMIPGFRIECAALLLYGVTLGCLEVSANIYGAQLEKEAGHPLMSGLHAAYSVGEVVSAGAITGLLVLGVPLLWVVGGLMVVLAAVLLWALSGVSPAEGRSAVKSEGMVFAPARGRILMLSLVCMSVFLAEGAMLDWSAIYVHQVGGVDLKAAGVGYTLFVIAMAIARLMGDRMVERFGRARVLVTGMLLNIGTLVAMVLTDSPVVLFASLFVMGLGIANIAPVLISAASSVKGCDPTAAITTVTTIGYGGLMAGPALLGFIAQHKSLETAFLFIAALLMMALLNEIRVSRQLTAKS</sequence>
<feature type="transmembrane region" description="Helical" evidence="6">
    <location>
        <begin position="235"/>
        <end position="258"/>
    </location>
</feature>
<dbReference type="Gene3D" id="1.20.1250.20">
    <property type="entry name" value="MFS general substrate transporter like domains"/>
    <property type="match status" value="2"/>
</dbReference>